<dbReference type="EnsemblMetazoa" id="ACUA023252-RA">
    <property type="protein sequence ID" value="ACUA023252-PA"/>
    <property type="gene ID" value="ACUA023252"/>
</dbReference>
<sequence length="154" mass="17082">MNTVTSNVFSGDVTGTTGPGRRPGQSIAASSVRWRTAATGWLQLMELKQNVSVRKFSLLDICVRGEEDLTMSTGNGPVASCTIARMQEKKYPSHLHHIRFGSLACLVTSDIEATTTDEEYELNYFVLGHCLTLHQILYLIIQTYVMTNGSFVLY</sequence>
<dbReference type="Proteomes" id="UP000075883">
    <property type="component" value="Unassembled WGS sequence"/>
</dbReference>
<feature type="compositionally biased region" description="Low complexity" evidence="1">
    <location>
        <begin position="14"/>
        <end position="24"/>
    </location>
</feature>
<dbReference type="AlphaFoldDB" id="A0A182MPL1"/>
<dbReference type="VEuPathDB" id="VectorBase:ACUA023252"/>
<dbReference type="EMBL" id="AXCM01007056">
    <property type="status" value="NOT_ANNOTATED_CDS"/>
    <property type="molecule type" value="Genomic_DNA"/>
</dbReference>
<name>A0A182MPL1_9DIPT</name>
<organism evidence="2 3">
    <name type="scientific">Anopheles culicifacies</name>
    <dbReference type="NCBI Taxonomy" id="139723"/>
    <lineage>
        <taxon>Eukaryota</taxon>
        <taxon>Metazoa</taxon>
        <taxon>Ecdysozoa</taxon>
        <taxon>Arthropoda</taxon>
        <taxon>Hexapoda</taxon>
        <taxon>Insecta</taxon>
        <taxon>Pterygota</taxon>
        <taxon>Neoptera</taxon>
        <taxon>Endopterygota</taxon>
        <taxon>Diptera</taxon>
        <taxon>Nematocera</taxon>
        <taxon>Culicoidea</taxon>
        <taxon>Culicidae</taxon>
        <taxon>Anophelinae</taxon>
        <taxon>Anopheles</taxon>
        <taxon>culicifacies species complex</taxon>
    </lineage>
</organism>
<reference evidence="3" key="1">
    <citation type="submission" date="2013-09" db="EMBL/GenBank/DDBJ databases">
        <title>The Genome Sequence of Anopheles culicifacies species A.</title>
        <authorList>
            <consortium name="The Broad Institute Genomics Platform"/>
            <person name="Neafsey D.E."/>
            <person name="Besansky N."/>
            <person name="Howell P."/>
            <person name="Walton C."/>
            <person name="Young S.K."/>
            <person name="Zeng Q."/>
            <person name="Gargeya S."/>
            <person name="Fitzgerald M."/>
            <person name="Haas B."/>
            <person name="Abouelleil A."/>
            <person name="Allen A.W."/>
            <person name="Alvarado L."/>
            <person name="Arachchi H.M."/>
            <person name="Berlin A.M."/>
            <person name="Chapman S.B."/>
            <person name="Gainer-Dewar J."/>
            <person name="Goldberg J."/>
            <person name="Griggs A."/>
            <person name="Gujja S."/>
            <person name="Hansen M."/>
            <person name="Howarth C."/>
            <person name="Imamovic A."/>
            <person name="Ireland A."/>
            <person name="Larimer J."/>
            <person name="McCowan C."/>
            <person name="Murphy C."/>
            <person name="Pearson M."/>
            <person name="Poon T.W."/>
            <person name="Priest M."/>
            <person name="Roberts A."/>
            <person name="Saif S."/>
            <person name="Shea T."/>
            <person name="Sisk P."/>
            <person name="Sykes S."/>
            <person name="Wortman J."/>
            <person name="Nusbaum C."/>
            <person name="Birren B."/>
        </authorList>
    </citation>
    <scope>NUCLEOTIDE SEQUENCE [LARGE SCALE GENOMIC DNA]</scope>
    <source>
        <strain evidence="3">A-37</strain>
    </source>
</reference>
<feature type="region of interest" description="Disordered" evidence="1">
    <location>
        <begin position="1"/>
        <end position="27"/>
    </location>
</feature>
<evidence type="ECO:0000256" key="1">
    <source>
        <dbReference type="SAM" id="MobiDB-lite"/>
    </source>
</evidence>
<accession>A0A182MPL1</accession>
<evidence type="ECO:0000313" key="3">
    <source>
        <dbReference type="Proteomes" id="UP000075883"/>
    </source>
</evidence>
<reference evidence="2" key="2">
    <citation type="submission" date="2020-05" db="UniProtKB">
        <authorList>
            <consortium name="EnsemblMetazoa"/>
        </authorList>
    </citation>
    <scope>IDENTIFICATION</scope>
    <source>
        <strain evidence="2">A-37</strain>
    </source>
</reference>
<evidence type="ECO:0000313" key="2">
    <source>
        <dbReference type="EnsemblMetazoa" id="ACUA023252-PA"/>
    </source>
</evidence>
<proteinExistence type="predicted"/>
<keyword evidence="3" id="KW-1185">Reference proteome</keyword>
<protein>
    <submittedName>
        <fullName evidence="2">Uncharacterized protein</fullName>
    </submittedName>
</protein>